<evidence type="ECO:0000256" key="13">
    <source>
        <dbReference type="ARBA" id="ARBA00041199"/>
    </source>
</evidence>
<dbReference type="InterPro" id="IPR017911">
    <property type="entry name" value="MacB-like_ATP-bd"/>
</dbReference>
<dbReference type="SUPFAM" id="SSF52540">
    <property type="entry name" value="P-loop containing nucleoside triphosphate hydrolases"/>
    <property type="match status" value="1"/>
</dbReference>
<proteinExistence type="inferred from homology"/>
<evidence type="ECO:0000256" key="8">
    <source>
        <dbReference type="ARBA" id="ARBA00022967"/>
    </source>
</evidence>
<evidence type="ECO:0000256" key="3">
    <source>
        <dbReference type="ARBA" id="ARBA00022475"/>
    </source>
</evidence>
<evidence type="ECO:0000256" key="1">
    <source>
        <dbReference type="ARBA" id="ARBA00004429"/>
    </source>
</evidence>
<feature type="transmembrane region" description="Helical" evidence="15">
    <location>
        <begin position="283"/>
        <end position="303"/>
    </location>
</feature>
<evidence type="ECO:0000256" key="14">
    <source>
        <dbReference type="SAM" id="MobiDB-lite"/>
    </source>
</evidence>
<evidence type="ECO:0000313" key="18">
    <source>
        <dbReference type="Proteomes" id="UP000074561"/>
    </source>
</evidence>
<dbReference type="GO" id="GO:0098796">
    <property type="term" value="C:membrane protein complex"/>
    <property type="evidence" value="ECO:0007669"/>
    <property type="project" value="UniProtKB-ARBA"/>
</dbReference>
<dbReference type="InterPro" id="IPR017871">
    <property type="entry name" value="ABC_transporter-like_CS"/>
</dbReference>
<feature type="transmembrane region" description="Helical" evidence="15">
    <location>
        <begin position="618"/>
        <end position="642"/>
    </location>
</feature>
<organism evidence="17 18">
    <name type="scientific">Collimonas pratensis</name>
    <dbReference type="NCBI Taxonomy" id="279113"/>
    <lineage>
        <taxon>Bacteria</taxon>
        <taxon>Pseudomonadati</taxon>
        <taxon>Pseudomonadota</taxon>
        <taxon>Betaproteobacteria</taxon>
        <taxon>Burkholderiales</taxon>
        <taxon>Oxalobacteraceae</taxon>
        <taxon>Collimonas</taxon>
    </lineage>
</organism>
<reference evidence="17 18" key="1">
    <citation type="submission" date="2015-11" db="EMBL/GenBank/DDBJ databases">
        <title>Exploring the genomic traits of fungus-feeding bacterial genus Collimonas.</title>
        <authorList>
            <person name="Song C."/>
            <person name="Schmidt R."/>
            <person name="de Jager V."/>
            <person name="Krzyzanowska D."/>
            <person name="Jongedijk E."/>
            <person name="Cankar K."/>
            <person name="Beekwilder J."/>
            <person name="van Veen A."/>
            <person name="de Boer W."/>
            <person name="van Veen J.A."/>
            <person name="Garbeva P."/>
        </authorList>
    </citation>
    <scope>NUCLEOTIDE SEQUENCE [LARGE SCALE GENOMIC DNA]</scope>
    <source>
        <strain evidence="17 18">Ter91</strain>
    </source>
</reference>
<keyword evidence="9 15" id="KW-1133">Transmembrane helix</keyword>
<dbReference type="PANTHER" id="PTHR30572:SF14">
    <property type="entry name" value="MACROLIDE EXPORT ATP-BINDING_PERMEASE PROTEIN MACB"/>
    <property type="match status" value="1"/>
</dbReference>
<evidence type="ECO:0000256" key="12">
    <source>
        <dbReference type="ARBA" id="ARBA00038388"/>
    </source>
</evidence>
<dbReference type="InterPro" id="IPR003838">
    <property type="entry name" value="ABC3_permease_C"/>
</dbReference>
<comment type="subcellular location">
    <subcellularLocation>
        <location evidence="1">Cell inner membrane</location>
        <topology evidence="1">Multi-pass membrane protein</topology>
    </subcellularLocation>
</comment>
<feature type="transmembrane region" description="Helical" evidence="15">
    <location>
        <begin position="583"/>
        <end position="612"/>
    </location>
</feature>
<evidence type="ECO:0000256" key="7">
    <source>
        <dbReference type="ARBA" id="ARBA00022840"/>
    </source>
</evidence>
<keyword evidence="5 15" id="KW-0812">Transmembrane</keyword>
<dbReference type="KEGG" id="cpra:CPter91_1421"/>
<feature type="compositionally biased region" description="Low complexity" evidence="14">
    <location>
        <begin position="230"/>
        <end position="248"/>
    </location>
</feature>
<gene>
    <name evidence="17" type="ORF">CPter91_1421</name>
</gene>
<feature type="domain" description="ABC transporter" evidence="16">
    <location>
        <begin position="6"/>
        <end position="244"/>
    </location>
</feature>
<dbReference type="InterPro" id="IPR050250">
    <property type="entry name" value="Macrolide_Exporter_MacB"/>
</dbReference>
<comment type="similarity">
    <text evidence="12">Belongs to the ABC transporter superfamily. Macrolide exporter (TC 3.A.1.122) family.</text>
</comment>
<keyword evidence="8" id="KW-1278">Translocase</keyword>
<dbReference type="InterPro" id="IPR003439">
    <property type="entry name" value="ABC_transporter-like_ATP-bd"/>
</dbReference>
<dbReference type="GO" id="GO:0046677">
    <property type="term" value="P:response to antibiotic"/>
    <property type="evidence" value="ECO:0007669"/>
    <property type="project" value="UniProtKB-KW"/>
</dbReference>
<evidence type="ECO:0000256" key="5">
    <source>
        <dbReference type="ARBA" id="ARBA00022692"/>
    </source>
</evidence>
<sequence>MKPALLELNGLYRRFPSGEETVTVLNNINLTIAAGEMVALVGPSGSGKSTLMNILGCLDRPSSGSYHVAGQATGDMPPDALAQLRREHFGFIFQRYHLLPDLDAASNVEIPAIYAGKPAAARKQRAHELLARLGLANRTHHRPSQLSGGQQQRVSIARSLMNGGQVILADEPTGALDSHSGQEVIKILQELHAEGHTVIIVTHDMHVAEYAQRIIEISDGEIIADRPSKSGGSSTAAQPAAAGAQRPQIDLQQESSWRATGASLIEACRMALLAMRSHRLRSFLTMLGIIIGIASVVSVVALGEGSRQQILKDISFLGTNNITIYPGKDWGDEKAAAVRTLVSADADVLARQPYADSATPGVTTAATVRYRNISVSASLQGVGEQHFRVYGITMAEGRSFTPDSIRHQLQEVVIDHNTRQKLFGSRDDPIGQVLMLGSIPSRIIGVAKKESNSFGGGGSNLTLWVPYTTAQTRIIGKSALQSITVRINDAASPAAAEKSIVKLLTQRHGSKDFFILNSDSIRKTIESTTRTMTLLVSMIALISLAVGGIGVMNIMLVSVTERIQEIGVRMAVGARQGDIMRQFLIEAVLVCLLGGVLGIGLALGIGVLFASFGGSFQMHYSLTSIVVACTCSTLIGIIFGFLPARNAARLDPVEALARE</sequence>
<dbReference type="InterPro" id="IPR027417">
    <property type="entry name" value="P-loop_NTPase"/>
</dbReference>
<dbReference type="GO" id="GO:0022857">
    <property type="term" value="F:transmembrane transporter activity"/>
    <property type="evidence" value="ECO:0007669"/>
    <property type="project" value="UniProtKB-ARBA"/>
</dbReference>
<dbReference type="AlphaFoldDB" id="A0A127Q193"/>
<dbReference type="Pfam" id="PF02687">
    <property type="entry name" value="FtsX"/>
    <property type="match status" value="1"/>
</dbReference>
<keyword evidence="4" id="KW-0997">Cell inner membrane</keyword>
<dbReference type="GO" id="GO:0005524">
    <property type="term" value="F:ATP binding"/>
    <property type="evidence" value="ECO:0007669"/>
    <property type="project" value="UniProtKB-KW"/>
</dbReference>
<keyword evidence="11" id="KW-0046">Antibiotic resistance</keyword>
<evidence type="ECO:0000256" key="9">
    <source>
        <dbReference type="ARBA" id="ARBA00022989"/>
    </source>
</evidence>
<keyword evidence="7" id="KW-0067">ATP-binding</keyword>
<dbReference type="Proteomes" id="UP000074561">
    <property type="component" value="Chromosome"/>
</dbReference>
<evidence type="ECO:0000256" key="2">
    <source>
        <dbReference type="ARBA" id="ARBA00022448"/>
    </source>
</evidence>
<dbReference type="RefSeq" id="WP_061938602.1">
    <property type="nucleotide sequence ID" value="NZ_CP013234.1"/>
</dbReference>
<dbReference type="GO" id="GO:0005886">
    <property type="term" value="C:plasma membrane"/>
    <property type="evidence" value="ECO:0007669"/>
    <property type="project" value="UniProtKB-SubCell"/>
</dbReference>
<dbReference type="FunFam" id="3.40.50.300:FF:000032">
    <property type="entry name" value="Export ABC transporter ATP-binding protein"/>
    <property type="match status" value="1"/>
</dbReference>
<dbReference type="PATRIC" id="fig|279113.9.peg.1417"/>
<dbReference type="PANTHER" id="PTHR30572">
    <property type="entry name" value="MEMBRANE COMPONENT OF TRANSPORTER-RELATED"/>
    <property type="match status" value="1"/>
</dbReference>
<keyword evidence="3" id="KW-1003">Cell membrane</keyword>
<dbReference type="GO" id="GO:0016887">
    <property type="term" value="F:ATP hydrolysis activity"/>
    <property type="evidence" value="ECO:0007669"/>
    <property type="project" value="InterPro"/>
</dbReference>
<dbReference type="STRING" id="279113.CPter91_1421"/>
<dbReference type="SMART" id="SM00382">
    <property type="entry name" value="AAA"/>
    <property type="match status" value="1"/>
</dbReference>
<evidence type="ECO:0000256" key="11">
    <source>
        <dbReference type="ARBA" id="ARBA00023251"/>
    </source>
</evidence>
<name>A0A127Q193_9BURK</name>
<dbReference type="OrthoDB" id="4814201at2"/>
<accession>A0A127Q193</accession>
<evidence type="ECO:0000313" key="17">
    <source>
        <dbReference type="EMBL" id="AMP03801.1"/>
    </source>
</evidence>
<dbReference type="CDD" id="cd03255">
    <property type="entry name" value="ABC_MJ0796_LolCDE_FtsE"/>
    <property type="match status" value="1"/>
</dbReference>
<keyword evidence="6" id="KW-0547">Nucleotide-binding</keyword>
<evidence type="ECO:0000256" key="15">
    <source>
        <dbReference type="SAM" id="Phobius"/>
    </source>
</evidence>
<dbReference type="EMBL" id="CP013234">
    <property type="protein sequence ID" value="AMP03801.1"/>
    <property type="molecule type" value="Genomic_DNA"/>
</dbReference>
<keyword evidence="10 15" id="KW-0472">Membrane</keyword>
<feature type="region of interest" description="Disordered" evidence="14">
    <location>
        <begin position="225"/>
        <end position="249"/>
    </location>
</feature>
<evidence type="ECO:0000259" key="16">
    <source>
        <dbReference type="PROSITE" id="PS50893"/>
    </source>
</evidence>
<dbReference type="InterPro" id="IPR025857">
    <property type="entry name" value="MacB_PCD"/>
</dbReference>
<protein>
    <recommendedName>
        <fullName evidence="13">Pyoverdine export ATP-binding/permease protein PvdT</fullName>
    </recommendedName>
</protein>
<evidence type="ECO:0000256" key="4">
    <source>
        <dbReference type="ARBA" id="ARBA00022519"/>
    </source>
</evidence>
<dbReference type="Pfam" id="PF00005">
    <property type="entry name" value="ABC_tran"/>
    <property type="match status" value="1"/>
</dbReference>
<feature type="transmembrane region" description="Helical" evidence="15">
    <location>
        <begin position="532"/>
        <end position="556"/>
    </location>
</feature>
<evidence type="ECO:0000256" key="10">
    <source>
        <dbReference type="ARBA" id="ARBA00023136"/>
    </source>
</evidence>
<dbReference type="InterPro" id="IPR003593">
    <property type="entry name" value="AAA+_ATPase"/>
</dbReference>
<dbReference type="PROSITE" id="PS00211">
    <property type="entry name" value="ABC_TRANSPORTER_1"/>
    <property type="match status" value="1"/>
</dbReference>
<keyword evidence="2" id="KW-0813">Transport</keyword>
<dbReference type="Gene3D" id="3.40.50.300">
    <property type="entry name" value="P-loop containing nucleotide triphosphate hydrolases"/>
    <property type="match status" value="1"/>
</dbReference>
<dbReference type="Pfam" id="PF12704">
    <property type="entry name" value="MacB_PCD"/>
    <property type="match status" value="1"/>
</dbReference>
<evidence type="ECO:0000256" key="6">
    <source>
        <dbReference type="ARBA" id="ARBA00022741"/>
    </source>
</evidence>
<dbReference type="PROSITE" id="PS50893">
    <property type="entry name" value="ABC_TRANSPORTER_2"/>
    <property type="match status" value="1"/>
</dbReference>